<feature type="domain" description="Phospholipid/glycerol acyltransferase" evidence="5">
    <location>
        <begin position="128"/>
        <end position="254"/>
    </location>
</feature>
<evidence type="ECO:0000259" key="5">
    <source>
        <dbReference type="SMART" id="SM00563"/>
    </source>
</evidence>
<evidence type="ECO:0000256" key="2">
    <source>
        <dbReference type="ARBA" id="ARBA00022679"/>
    </source>
</evidence>
<keyword evidence="2" id="KW-0808">Transferase</keyword>
<name>A0A1X6NGZ8_9APHY</name>
<dbReference type="RefSeq" id="XP_024344500.1">
    <property type="nucleotide sequence ID" value="XM_024487869.1"/>
</dbReference>
<keyword evidence="4" id="KW-1133">Transmembrane helix</keyword>
<comment type="similarity">
    <text evidence="1">Belongs to the 1-acyl-sn-glycerol-3-phosphate acyltransferase family.</text>
</comment>
<feature type="transmembrane region" description="Helical" evidence="4">
    <location>
        <begin position="400"/>
        <end position="417"/>
    </location>
</feature>
<keyword evidence="4" id="KW-0472">Membrane</keyword>
<evidence type="ECO:0000256" key="4">
    <source>
        <dbReference type="SAM" id="Phobius"/>
    </source>
</evidence>
<gene>
    <name evidence="6" type="ORF">POSPLADRAFT_1165155</name>
</gene>
<dbReference type="STRING" id="670580.A0A1X6NGZ8"/>
<dbReference type="GO" id="GO:0036149">
    <property type="term" value="P:phosphatidylinositol acyl-chain remodeling"/>
    <property type="evidence" value="ECO:0007669"/>
    <property type="project" value="TreeGrafter"/>
</dbReference>
<evidence type="ECO:0000256" key="3">
    <source>
        <dbReference type="ARBA" id="ARBA00023315"/>
    </source>
</evidence>
<evidence type="ECO:0000256" key="1">
    <source>
        <dbReference type="ARBA" id="ARBA00008655"/>
    </source>
</evidence>
<keyword evidence="7" id="KW-1185">Reference proteome</keyword>
<proteinExistence type="inferred from homology"/>
<dbReference type="GO" id="GO:0005783">
    <property type="term" value="C:endoplasmic reticulum"/>
    <property type="evidence" value="ECO:0007669"/>
    <property type="project" value="TreeGrafter"/>
</dbReference>
<dbReference type="SUPFAM" id="SSF69593">
    <property type="entry name" value="Glycerol-3-phosphate (1)-acyltransferase"/>
    <property type="match status" value="1"/>
</dbReference>
<dbReference type="AlphaFoldDB" id="A0A1X6NGZ8"/>
<dbReference type="GO" id="GO:0016746">
    <property type="term" value="F:acyltransferase activity"/>
    <property type="evidence" value="ECO:0007669"/>
    <property type="project" value="UniProtKB-KW"/>
</dbReference>
<sequence>MAASAGLHAAEIRLRPPRTWWQTLHGVAFLLVFLFGCVMINGSQIVFLAPLKLLPFAWAGKVYYEGIRYSKAAFGTLLILASQWFAPTKLVVTFEQDAEGRFTDEQIQEIVQRDPAGKVVGLDLPQRAVLIANHQVYADWWYAWSLTYYMRTYADVFIVLKESLKWVPMLGWGMRFYNFIFLKRSWASDRLHLAASLSWLGQRAEREDSPLTFILYPEGTLVSKDTRPLSKKYADKIGIPDTLHTLLPRSTGLHYSLRSLAPRIPSLQLIDITMAYPGIPPFGYGQDYYTLRSIFFDGIPPPTVRMHIKTFDVAKEVPIGDVSASISNGHPNGASNGRPKEHTTEIDMPEMEREKFELWLRNLWQHKDTLIAKFLDTGSFVEQSRPQLEIPLQIRTSREILDAFCFCMPVVVFLAWLKLRQ</sequence>
<evidence type="ECO:0000313" key="6">
    <source>
        <dbReference type="EMBL" id="OSX67706.1"/>
    </source>
</evidence>
<dbReference type="InterPro" id="IPR002123">
    <property type="entry name" value="Plipid/glycerol_acylTrfase"/>
</dbReference>
<dbReference type="InterPro" id="IPR032098">
    <property type="entry name" value="Acyltransf_C"/>
</dbReference>
<keyword evidence="3" id="KW-0012">Acyltransferase</keyword>
<dbReference type="EMBL" id="KZ110591">
    <property type="protein sequence ID" value="OSX67706.1"/>
    <property type="molecule type" value="Genomic_DNA"/>
</dbReference>
<dbReference type="PANTHER" id="PTHR10983:SF16">
    <property type="entry name" value="LYSOCARDIOLIPIN ACYLTRANSFERASE 1"/>
    <property type="match status" value="1"/>
</dbReference>
<dbReference type="CDD" id="cd07990">
    <property type="entry name" value="LPLAT_LCLAT1-like"/>
    <property type="match status" value="1"/>
</dbReference>
<dbReference type="PANTHER" id="PTHR10983">
    <property type="entry name" value="1-ACYLGLYCEROL-3-PHOSPHATE ACYLTRANSFERASE-RELATED"/>
    <property type="match status" value="1"/>
</dbReference>
<evidence type="ECO:0000313" key="7">
    <source>
        <dbReference type="Proteomes" id="UP000194127"/>
    </source>
</evidence>
<dbReference type="GeneID" id="36332818"/>
<reference evidence="6 7" key="1">
    <citation type="submission" date="2017-04" db="EMBL/GenBank/DDBJ databases">
        <title>Genome Sequence of the Model Brown-Rot Fungus Postia placenta SB12.</title>
        <authorList>
            <consortium name="DOE Joint Genome Institute"/>
            <person name="Gaskell J."/>
            <person name="Kersten P."/>
            <person name="Larrondo L.F."/>
            <person name="Canessa P."/>
            <person name="Martinez D."/>
            <person name="Hibbett D."/>
            <person name="Schmoll M."/>
            <person name="Kubicek C.P."/>
            <person name="Martinez A.T."/>
            <person name="Yadav J."/>
            <person name="Master E."/>
            <person name="Magnuson J.K."/>
            <person name="James T."/>
            <person name="Yaver D."/>
            <person name="Berka R."/>
            <person name="Labutti K."/>
            <person name="Lipzen A."/>
            <person name="Aerts A."/>
            <person name="Barry K."/>
            <person name="Henrissat B."/>
            <person name="Blanchette R."/>
            <person name="Grigoriev I."/>
            <person name="Cullen D."/>
        </authorList>
    </citation>
    <scope>NUCLEOTIDE SEQUENCE [LARGE SCALE GENOMIC DNA]</scope>
    <source>
        <strain evidence="6 7">MAD-698-R-SB12</strain>
    </source>
</reference>
<organism evidence="6 7">
    <name type="scientific">Postia placenta MAD-698-R-SB12</name>
    <dbReference type="NCBI Taxonomy" id="670580"/>
    <lineage>
        <taxon>Eukaryota</taxon>
        <taxon>Fungi</taxon>
        <taxon>Dikarya</taxon>
        <taxon>Basidiomycota</taxon>
        <taxon>Agaricomycotina</taxon>
        <taxon>Agaricomycetes</taxon>
        <taxon>Polyporales</taxon>
        <taxon>Adustoporiaceae</taxon>
        <taxon>Rhodonia</taxon>
    </lineage>
</organism>
<dbReference type="OrthoDB" id="189226at2759"/>
<dbReference type="SMART" id="SM00563">
    <property type="entry name" value="PlsC"/>
    <property type="match status" value="1"/>
</dbReference>
<dbReference type="Pfam" id="PF01553">
    <property type="entry name" value="Acyltransferase"/>
    <property type="match status" value="1"/>
</dbReference>
<feature type="transmembrane region" description="Helical" evidence="4">
    <location>
        <begin position="24"/>
        <end position="48"/>
    </location>
</feature>
<keyword evidence="4" id="KW-0812">Transmembrane</keyword>
<dbReference type="Pfam" id="PF16076">
    <property type="entry name" value="Acyltransf_C"/>
    <property type="match status" value="1"/>
</dbReference>
<accession>A0A1X6NGZ8</accession>
<protein>
    <recommendedName>
        <fullName evidence="5">Phospholipid/glycerol acyltransferase domain-containing protein</fullName>
    </recommendedName>
</protein>
<dbReference type="Proteomes" id="UP000194127">
    <property type="component" value="Unassembled WGS sequence"/>
</dbReference>